<evidence type="ECO:0000256" key="2">
    <source>
        <dbReference type="ARBA" id="ARBA00022801"/>
    </source>
</evidence>
<dbReference type="GO" id="GO:0097176">
    <property type="term" value="P:epoxide metabolic process"/>
    <property type="evidence" value="ECO:0007669"/>
    <property type="project" value="TreeGrafter"/>
</dbReference>
<dbReference type="AlphaFoldDB" id="A0AAW0QF38"/>
<feature type="compositionally biased region" description="Basic and acidic residues" evidence="3">
    <location>
        <begin position="567"/>
        <end position="613"/>
    </location>
</feature>
<feature type="compositionally biased region" description="Low complexity" evidence="3">
    <location>
        <begin position="17"/>
        <end position="34"/>
    </location>
</feature>
<feature type="region of interest" description="Disordered" evidence="3">
    <location>
        <begin position="536"/>
        <end position="555"/>
    </location>
</feature>
<evidence type="ECO:0000259" key="4">
    <source>
        <dbReference type="Pfam" id="PF06441"/>
    </source>
</evidence>
<evidence type="ECO:0000313" key="6">
    <source>
        <dbReference type="Proteomes" id="UP001392437"/>
    </source>
</evidence>
<name>A0AAW0QF38_9PEZI</name>
<feature type="region of interest" description="Disordered" evidence="3">
    <location>
        <begin position="17"/>
        <end position="42"/>
    </location>
</feature>
<keyword evidence="6" id="KW-1185">Reference proteome</keyword>
<gene>
    <name evidence="5" type="ORF">PG999_012122</name>
</gene>
<evidence type="ECO:0000256" key="1">
    <source>
        <dbReference type="ARBA" id="ARBA00010088"/>
    </source>
</evidence>
<reference evidence="5 6" key="1">
    <citation type="submission" date="2023-01" db="EMBL/GenBank/DDBJ databases">
        <title>Analysis of 21 Apiospora genomes using comparative genomics revels a genus with tremendous synthesis potential of carbohydrate active enzymes and secondary metabolites.</title>
        <authorList>
            <person name="Sorensen T."/>
        </authorList>
    </citation>
    <scope>NUCLEOTIDE SEQUENCE [LARGE SCALE GENOMIC DNA]</scope>
    <source>
        <strain evidence="5 6">CBS 117206</strain>
    </source>
</reference>
<dbReference type="PANTHER" id="PTHR21661">
    <property type="entry name" value="EPOXIDE HYDROLASE 1-RELATED"/>
    <property type="match status" value="1"/>
</dbReference>
<protein>
    <submittedName>
        <fullName evidence="5">Epoxide hydrolase</fullName>
    </submittedName>
</protein>
<dbReference type="EMBL" id="JAQQWP010000009">
    <property type="protein sequence ID" value="KAK8101748.1"/>
    <property type="molecule type" value="Genomic_DNA"/>
</dbReference>
<dbReference type="SUPFAM" id="SSF53474">
    <property type="entry name" value="alpha/beta-Hydrolases"/>
    <property type="match status" value="1"/>
</dbReference>
<evidence type="ECO:0000256" key="3">
    <source>
        <dbReference type="SAM" id="MobiDB-lite"/>
    </source>
</evidence>
<feature type="region of interest" description="Disordered" evidence="3">
    <location>
        <begin position="561"/>
        <end position="641"/>
    </location>
</feature>
<evidence type="ECO:0000313" key="5">
    <source>
        <dbReference type="EMBL" id="KAK8101748.1"/>
    </source>
</evidence>
<comment type="similarity">
    <text evidence="1">Belongs to the peptidase S33 family.</text>
</comment>
<dbReference type="GO" id="GO:0004301">
    <property type="term" value="F:epoxide hydrolase activity"/>
    <property type="evidence" value="ECO:0007669"/>
    <property type="project" value="TreeGrafter"/>
</dbReference>
<feature type="domain" description="Epoxide hydrolase N-terminal" evidence="4">
    <location>
        <begin position="42"/>
        <end position="155"/>
    </location>
</feature>
<dbReference type="InterPro" id="IPR029058">
    <property type="entry name" value="AB_hydrolase_fold"/>
</dbReference>
<dbReference type="Proteomes" id="UP001392437">
    <property type="component" value="Unassembled WGS sequence"/>
</dbReference>
<feature type="region of interest" description="Disordered" evidence="3">
    <location>
        <begin position="491"/>
        <end position="513"/>
    </location>
</feature>
<proteinExistence type="inferred from homology"/>
<keyword evidence="2 5" id="KW-0378">Hydrolase</keyword>
<sequence length="663" mass="73175">MYGTFTDTTSIARIMAGDADQQPADDATAAGQTGSSPPDEEVKPYQLHVSTKYIDLTQQKLEITRLPHEQSEPNSVDWWEPKPLVEPLIDFWVEQYEWRSEEAALNELPQFRTGFTIPNAEAPIRVHFIHVRSAHTEDAIPLLLIPPFPLTCLSFGHILKSFTEPENGAQAFHLVIPSLPGLGFSDALPNNTPVISTTGEILNSLMHRLEYPHYLVTNAGSGAASPAQIDWKLASYLATQHPDACVGAHFISPPLAQPRLQETPIAWAKWSIAKLFSAPIFAYHKDDFSALKRNEVAKGAADKNSTTPVQIGLNHQLAMQEPNTLAYALCDSPTGLLVFVLKYLKLLAPHKEFTPTEVVNFTQLAWLPGPEAAMRFWAHSLHHPEIPTQKKAVAKKWRPRVAITVFLGDEVAAAEAAGESYQEDAPAQIRPQHETKEDYACPAWAKTKYKVLHTHRASGKAGLLAWERPELIASGVRSLAQEVLKLDSRLKPSTTPATAPLERVVTGDDGGNAEVQFDDTAAAAAALRAAAMSPEIGPQLETPGEIPPLVSRSLSSESALLAPIPESEERAHPRTETRTEDRTETRREDSSDTRVASDNEDKKDVEDNTRETPNETNHLLAKKNDEHLAGRPQPEADVSPTLIKEQIVTTYTHHQNDFRGYLQ</sequence>
<dbReference type="Pfam" id="PF06441">
    <property type="entry name" value="EHN"/>
    <property type="match status" value="1"/>
</dbReference>
<dbReference type="Gene3D" id="3.40.50.1820">
    <property type="entry name" value="alpha/beta hydrolase"/>
    <property type="match status" value="1"/>
</dbReference>
<dbReference type="PANTHER" id="PTHR21661:SF71">
    <property type="entry name" value="EPOXIDE HYDROLASE N-TERMINAL DOMAIN-CONTAINING PROTEIN"/>
    <property type="match status" value="1"/>
</dbReference>
<dbReference type="InterPro" id="IPR010497">
    <property type="entry name" value="Epoxide_hydro_N"/>
</dbReference>
<accession>A0AAW0QF38</accession>
<comment type="caution">
    <text evidence="5">The sequence shown here is derived from an EMBL/GenBank/DDBJ whole genome shotgun (WGS) entry which is preliminary data.</text>
</comment>
<organism evidence="5 6">
    <name type="scientific">Apiospora kogelbergensis</name>
    <dbReference type="NCBI Taxonomy" id="1337665"/>
    <lineage>
        <taxon>Eukaryota</taxon>
        <taxon>Fungi</taxon>
        <taxon>Dikarya</taxon>
        <taxon>Ascomycota</taxon>
        <taxon>Pezizomycotina</taxon>
        <taxon>Sordariomycetes</taxon>
        <taxon>Xylariomycetidae</taxon>
        <taxon>Amphisphaeriales</taxon>
        <taxon>Apiosporaceae</taxon>
        <taxon>Apiospora</taxon>
    </lineage>
</organism>